<dbReference type="GO" id="GO:0016787">
    <property type="term" value="F:hydrolase activity"/>
    <property type="evidence" value="ECO:0007669"/>
    <property type="project" value="UniProtKB-KW"/>
</dbReference>
<dbReference type="InterPro" id="IPR036412">
    <property type="entry name" value="HAD-like_sf"/>
</dbReference>
<dbReference type="NCBIfam" id="TIGR00099">
    <property type="entry name" value="Cof-subfamily"/>
    <property type="match status" value="1"/>
</dbReference>
<keyword evidence="1" id="KW-0378">Hydrolase</keyword>
<dbReference type="EMBL" id="WOTB01000014">
    <property type="protein sequence ID" value="NHN85287.1"/>
    <property type="molecule type" value="Genomic_DNA"/>
</dbReference>
<protein>
    <submittedName>
        <fullName evidence="1">Cof-type HAD-IIB family hydrolase</fullName>
    </submittedName>
</protein>
<dbReference type="PANTHER" id="PTHR10000:SF8">
    <property type="entry name" value="HAD SUPERFAMILY HYDROLASE-LIKE, TYPE 3"/>
    <property type="match status" value="1"/>
</dbReference>
<dbReference type="CDD" id="cd07516">
    <property type="entry name" value="HAD_Pase"/>
    <property type="match status" value="1"/>
</dbReference>
<dbReference type="SFLD" id="SFLDG01140">
    <property type="entry name" value="C2.B:_Phosphomannomutase_and_P"/>
    <property type="match status" value="1"/>
</dbReference>
<accession>A0ABX0JR52</accession>
<dbReference type="InterPro" id="IPR006379">
    <property type="entry name" value="HAD-SF_hydro_IIB"/>
</dbReference>
<dbReference type="InterPro" id="IPR000150">
    <property type="entry name" value="Cof"/>
</dbReference>
<sequence length="300" mass="32719">MAGRRPWKSSFCPAFRPRERDEVTAPAKQRDGTGIRLVLADVDGTLVTREKVLTERAIRAVRSLRDRGIRFAITSGRPPKGMEMLIGPLEIDTPIAGFNGGLMVNPDFSVVQSLTLSPDCVKKTTALMHRAGVDVWIYRGNEWIVPDISHPHVARERWTVKFDPVVRDDIDSLTDGVVKITGVSDDADLMKNLEAEAQKTLGKNASAALSQPYYLDVTHPDANKGGVVRTLSRLLDIPAGQIATLGDQPNDISMFRVSGLSIAMGQAGEAVRAQASHVSDSCEDEGFAKGIERYVLGEDQ</sequence>
<dbReference type="InterPro" id="IPR023214">
    <property type="entry name" value="HAD_sf"/>
</dbReference>
<evidence type="ECO:0000313" key="2">
    <source>
        <dbReference type="Proteomes" id="UP000635278"/>
    </source>
</evidence>
<dbReference type="Pfam" id="PF08282">
    <property type="entry name" value="Hydrolase_3"/>
    <property type="match status" value="1"/>
</dbReference>
<organism evidence="1 2">
    <name type="scientific">Acetobacter musti</name>
    <dbReference type="NCBI Taxonomy" id="864732"/>
    <lineage>
        <taxon>Bacteria</taxon>
        <taxon>Pseudomonadati</taxon>
        <taxon>Pseudomonadota</taxon>
        <taxon>Alphaproteobacteria</taxon>
        <taxon>Acetobacterales</taxon>
        <taxon>Acetobacteraceae</taxon>
        <taxon>Acetobacter</taxon>
    </lineage>
</organism>
<evidence type="ECO:0000313" key="1">
    <source>
        <dbReference type="EMBL" id="NHN85287.1"/>
    </source>
</evidence>
<proteinExistence type="predicted"/>
<dbReference type="PANTHER" id="PTHR10000">
    <property type="entry name" value="PHOSPHOSERINE PHOSPHATASE"/>
    <property type="match status" value="1"/>
</dbReference>
<dbReference type="RefSeq" id="WP_173583674.1">
    <property type="nucleotide sequence ID" value="NZ_WOTB01000014.1"/>
</dbReference>
<dbReference type="NCBIfam" id="TIGR01484">
    <property type="entry name" value="HAD-SF-IIB"/>
    <property type="match status" value="1"/>
</dbReference>
<keyword evidence="2" id="KW-1185">Reference proteome</keyword>
<dbReference type="Proteomes" id="UP000635278">
    <property type="component" value="Unassembled WGS sequence"/>
</dbReference>
<dbReference type="Gene3D" id="3.40.50.1000">
    <property type="entry name" value="HAD superfamily/HAD-like"/>
    <property type="match status" value="1"/>
</dbReference>
<reference evidence="1 2" key="1">
    <citation type="journal article" date="2020" name="Int. J. Syst. Evol. Microbiol.">
        <title>Novel acetic acid bacteria from cider fermentations: Acetobacter conturbans sp. nov. and Acetobacter fallax sp. nov.</title>
        <authorList>
            <person name="Sombolestani A.S."/>
            <person name="Cleenwerck I."/>
            <person name="Cnockaert M."/>
            <person name="Borremans W."/>
            <person name="Wieme A.D."/>
            <person name="De Vuyst L."/>
            <person name="Vandamme P."/>
        </authorList>
    </citation>
    <scope>NUCLEOTIDE SEQUENCE [LARGE SCALE GENOMIC DNA]</scope>
    <source>
        <strain evidence="1 2">LMG 30640</strain>
    </source>
</reference>
<dbReference type="PROSITE" id="PS01228">
    <property type="entry name" value="COF_1"/>
    <property type="match status" value="1"/>
</dbReference>
<name>A0ABX0JR52_9PROT</name>
<gene>
    <name evidence="1" type="ORF">GOB93_11625</name>
</gene>
<dbReference type="SFLD" id="SFLDS00003">
    <property type="entry name" value="Haloacid_Dehalogenase"/>
    <property type="match status" value="1"/>
</dbReference>
<dbReference type="SUPFAM" id="SSF56784">
    <property type="entry name" value="HAD-like"/>
    <property type="match status" value="1"/>
</dbReference>
<comment type="caution">
    <text evidence="1">The sequence shown here is derived from an EMBL/GenBank/DDBJ whole genome shotgun (WGS) entry which is preliminary data.</text>
</comment>
<dbReference type="Gene3D" id="3.30.1240.10">
    <property type="match status" value="1"/>
</dbReference>